<evidence type="ECO:0000259" key="5">
    <source>
        <dbReference type="PROSITE" id="PS50222"/>
    </source>
</evidence>
<dbReference type="Proteomes" id="UP001244341">
    <property type="component" value="Chromosome 5b"/>
</dbReference>
<evidence type="ECO:0000256" key="2">
    <source>
        <dbReference type="ARBA" id="ARBA00022490"/>
    </source>
</evidence>
<feature type="compositionally biased region" description="Low complexity" evidence="4">
    <location>
        <begin position="349"/>
        <end position="374"/>
    </location>
</feature>
<dbReference type="PANTHER" id="PTHR12085:SF3">
    <property type="entry name" value="SERINE_THREONINE-PROTEIN PHOSPHATASE 2A REGULATORY SUBUNIT B'' SUBUNIT GAMMA"/>
    <property type="match status" value="1"/>
</dbReference>
<feature type="domain" description="EF-hand" evidence="5">
    <location>
        <begin position="290"/>
        <end position="325"/>
    </location>
</feature>
<protein>
    <recommendedName>
        <fullName evidence="5">EF-hand domain-containing protein</fullName>
    </recommendedName>
</protein>
<keyword evidence="2" id="KW-0963">Cytoplasm</keyword>
<keyword evidence="7" id="KW-1185">Reference proteome</keyword>
<keyword evidence="3" id="KW-0106">Calcium</keyword>
<dbReference type="PROSITE" id="PS50222">
    <property type="entry name" value="EF_HAND_2"/>
    <property type="match status" value="1"/>
</dbReference>
<evidence type="ECO:0000256" key="3">
    <source>
        <dbReference type="ARBA" id="ARBA00022837"/>
    </source>
</evidence>
<name>A0ABY8TYX9_TETOB</name>
<dbReference type="SUPFAM" id="SSF47473">
    <property type="entry name" value="EF-hand"/>
    <property type="match status" value="2"/>
</dbReference>
<evidence type="ECO:0000313" key="7">
    <source>
        <dbReference type="Proteomes" id="UP001244341"/>
    </source>
</evidence>
<feature type="compositionally biased region" description="Low complexity" evidence="4">
    <location>
        <begin position="432"/>
        <end position="444"/>
    </location>
</feature>
<evidence type="ECO:0000256" key="4">
    <source>
        <dbReference type="SAM" id="MobiDB-lite"/>
    </source>
</evidence>
<gene>
    <name evidence="6" type="ORF">OEZ85_002624</name>
</gene>
<organism evidence="6 7">
    <name type="scientific">Tetradesmus obliquus</name>
    <name type="common">Green alga</name>
    <name type="synonym">Acutodesmus obliquus</name>
    <dbReference type="NCBI Taxonomy" id="3088"/>
    <lineage>
        <taxon>Eukaryota</taxon>
        <taxon>Viridiplantae</taxon>
        <taxon>Chlorophyta</taxon>
        <taxon>core chlorophytes</taxon>
        <taxon>Chlorophyceae</taxon>
        <taxon>CS clade</taxon>
        <taxon>Sphaeropleales</taxon>
        <taxon>Scenedesmaceae</taxon>
        <taxon>Tetradesmus</taxon>
    </lineage>
</organism>
<reference evidence="6 7" key="1">
    <citation type="submission" date="2023-05" db="EMBL/GenBank/DDBJ databases">
        <title>A 100% complete, gapless, phased diploid assembly of the Scenedesmus obliquus UTEX 3031 genome.</title>
        <authorList>
            <person name="Biondi T.C."/>
            <person name="Hanschen E.R."/>
            <person name="Kwon T."/>
            <person name="Eng W."/>
            <person name="Kruse C.P.S."/>
            <person name="Koehler S.I."/>
            <person name="Kunde Y."/>
            <person name="Gleasner C.D."/>
            <person name="You Mak K.T."/>
            <person name="Polle J."/>
            <person name="Hovde B.T."/>
            <person name="Starkenburg S.R."/>
        </authorList>
    </citation>
    <scope>NUCLEOTIDE SEQUENCE [LARGE SCALE GENOMIC DNA]</scope>
    <source>
        <strain evidence="6 7">DOE0152z</strain>
    </source>
</reference>
<dbReference type="InterPro" id="IPR011992">
    <property type="entry name" value="EF-hand-dom_pair"/>
</dbReference>
<feature type="compositionally biased region" description="Low complexity" evidence="4">
    <location>
        <begin position="409"/>
        <end position="425"/>
    </location>
</feature>
<dbReference type="InterPro" id="IPR018247">
    <property type="entry name" value="EF_Hand_1_Ca_BS"/>
</dbReference>
<dbReference type="InterPro" id="IPR039865">
    <property type="entry name" value="PPP2R3C"/>
</dbReference>
<proteinExistence type="predicted"/>
<dbReference type="PROSITE" id="PS00018">
    <property type="entry name" value="EF_HAND_1"/>
    <property type="match status" value="1"/>
</dbReference>
<dbReference type="PANTHER" id="PTHR12085">
    <property type="entry name" value="SERINE/THREONINE-PROTEIN PHOSPHATASE 2A REGULATORY SUBUNIT B'' SUBUNIT GAMMA"/>
    <property type="match status" value="1"/>
</dbReference>
<accession>A0ABY8TYX9</accession>
<dbReference type="Gene3D" id="1.10.238.10">
    <property type="entry name" value="EF-hand"/>
    <property type="match status" value="2"/>
</dbReference>
<dbReference type="InterPro" id="IPR002048">
    <property type="entry name" value="EF_hand_dom"/>
</dbReference>
<feature type="region of interest" description="Disordered" evidence="4">
    <location>
        <begin position="338"/>
        <end position="458"/>
    </location>
</feature>
<feature type="compositionally biased region" description="Pro residues" evidence="4">
    <location>
        <begin position="445"/>
        <end position="455"/>
    </location>
</feature>
<dbReference type="EMBL" id="CP126212">
    <property type="protein sequence ID" value="WIA14074.1"/>
    <property type="molecule type" value="Genomic_DNA"/>
</dbReference>
<evidence type="ECO:0000256" key="1">
    <source>
        <dbReference type="ARBA" id="ARBA00004496"/>
    </source>
</evidence>
<sequence length="586" mass="63010">MSAAVLSLLEDAASNVQQRPQDDIEREVLAQFQQLWEATQAGQGCIQQQIPQLLRPAPQPGSIKALVQEQAITQQQQLQARQQLDDAALQELELMLEEAAVMGLGPGVDPGEPRINYDLFTQVASEAAARPGPAVSALFSAATFLKFERDAAGAISLPLLQQYLARRVANARLRLQLAAYDEAGTGMLDVQQLQRYLASAVASAPLLACVEPSFLPNYLQIASRKLLLFHGRHSRQQRRSPNTSSSSGGLVVRLGELVNSPVMAELQEMLLLGPGAEQERDLYNNWFSLQSAQRVLATFTSWDLDGSGTLSKQEFSAISQGAMTELFISRVFEEHVAPQRGAAWPPQRPQKQQQQQHPPSPSSSSPSKLGSLPSINARNGAGGSNSSAAGSPPPPYSSSYGAGGGGSSTGPPMSPSQLSSAAATAGTGGSSSIGPAAGASSPPQRSWPPPLPPNAAGPRDEMDLLAFADFVLAWDHRNHPAAVGYFFKIFDIQHKGYLTLADLYTFFREVHGLWVAMGEYADLDVYDVLDEVMDMVKPAVPGRITKADLASCKVAGTVFSILANVDQFYQYNYRESFMQQDAEDGA</sequence>
<evidence type="ECO:0000313" key="6">
    <source>
        <dbReference type="EMBL" id="WIA14074.1"/>
    </source>
</evidence>
<comment type="subcellular location">
    <subcellularLocation>
        <location evidence="1">Cytoplasm</location>
    </subcellularLocation>
</comment>